<feature type="domain" description="PEP-utilising enzyme mobile" evidence="4">
    <location>
        <begin position="1"/>
        <end position="62"/>
    </location>
</feature>
<dbReference type="PANTHER" id="PTHR43030">
    <property type="entry name" value="PHOSPHOENOLPYRUVATE SYNTHASE"/>
    <property type="match status" value="1"/>
</dbReference>
<dbReference type="PANTHER" id="PTHR43030:SF1">
    <property type="entry name" value="PHOSPHOENOLPYRUVATE SYNTHASE"/>
    <property type="match status" value="1"/>
</dbReference>
<evidence type="ECO:0000313" key="6">
    <source>
        <dbReference type="Proteomes" id="UP000176914"/>
    </source>
</evidence>
<proteinExistence type="inferred from homology"/>
<dbReference type="Gene3D" id="3.50.30.10">
    <property type="entry name" value="Phosphohistidine domain"/>
    <property type="match status" value="1"/>
</dbReference>
<comment type="similarity">
    <text evidence="1">Belongs to the PEP-utilizing enzyme family.</text>
</comment>
<dbReference type="InterPro" id="IPR018274">
    <property type="entry name" value="PEP_util_AS"/>
</dbReference>
<dbReference type="GO" id="GO:0005524">
    <property type="term" value="F:ATP binding"/>
    <property type="evidence" value="ECO:0007669"/>
    <property type="project" value="UniProtKB-KW"/>
</dbReference>
<evidence type="ECO:0000259" key="4">
    <source>
        <dbReference type="Pfam" id="PF00391"/>
    </source>
</evidence>
<dbReference type="InterPro" id="IPR036637">
    <property type="entry name" value="Phosphohistidine_dom_sf"/>
</dbReference>
<dbReference type="GO" id="GO:0008986">
    <property type="term" value="F:pyruvate, water dikinase activity"/>
    <property type="evidence" value="ECO:0007669"/>
    <property type="project" value="InterPro"/>
</dbReference>
<sequence>MTTPDFVPAMRRAAAIVTDEGGVTCHAAIIARELKKPCVVGTKHATQIFKDGDMVEVDADKGIVRKI</sequence>
<dbReference type="InterPro" id="IPR008279">
    <property type="entry name" value="PEP-util_enz_mobile_dom"/>
</dbReference>
<reference evidence="5 6" key="1">
    <citation type="journal article" date="2016" name="Nat. Commun.">
        <title>Thousands of microbial genomes shed light on interconnected biogeochemical processes in an aquifer system.</title>
        <authorList>
            <person name="Anantharaman K."/>
            <person name="Brown C.T."/>
            <person name="Hug L.A."/>
            <person name="Sharon I."/>
            <person name="Castelle C.J."/>
            <person name="Probst A.J."/>
            <person name="Thomas B.C."/>
            <person name="Singh A."/>
            <person name="Wilkins M.J."/>
            <person name="Karaoz U."/>
            <person name="Brodie E.L."/>
            <person name="Williams K.H."/>
            <person name="Hubbard S.S."/>
            <person name="Banfield J.F."/>
        </authorList>
    </citation>
    <scope>NUCLEOTIDE SEQUENCE [LARGE SCALE GENOMIC DNA]</scope>
</reference>
<dbReference type="Proteomes" id="UP000176914">
    <property type="component" value="Unassembled WGS sequence"/>
</dbReference>
<dbReference type="InterPro" id="IPR006319">
    <property type="entry name" value="PEP_synth"/>
</dbReference>
<name>A0A1F6E6A1_9BACT</name>
<dbReference type="SUPFAM" id="SSF52009">
    <property type="entry name" value="Phosphohistidine domain"/>
    <property type="match status" value="1"/>
</dbReference>
<evidence type="ECO:0000313" key="5">
    <source>
        <dbReference type="EMBL" id="OGG69198.1"/>
    </source>
</evidence>
<protein>
    <recommendedName>
        <fullName evidence="4">PEP-utilising enzyme mobile domain-containing protein</fullName>
    </recommendedName>
</protein>
<comment type="caution">
    <text evidence="5">The sequence shown here is derived from an EMBL/GenBank/DDBJ whole genome shotgun (WGS) entry which is preliminary data.</text>
</comment>
<dbReference type="EMBL" id="MFLL01000016">
    <property type="protein sequence ID" value="OGG69198.1"/>
    <property type="molecule type" value="Genomic_DNA"/>
</dbReference>
<evidence type="ECO:0000256" key="1">
    <source>
        <dbReference type="ARBA" id="ARBA00007837"/>
    </source>
</evidence>
<evidence type="ECO:0000256" key="3">
    <source>
        <dbReference type="ARBA" id="ARBA00022840"/>
    </source>
</evidence>
<gene>
    <name evidence="5" type="ORF">A3C20_04050</name>
</gene>
<accession>A0A1F6E6A1</accession>
<keyword evidence="2" id="KW-0547">Nucleotide-binding</keyword>
<keyword evidence="3" id="KW-0067">ATP-binding</keyword>
<dbReference type="AlphaFoldDB" id="A0A1F6E6A1"/>
<organism evidence="5 6">
    <name type="scientific">Candidatus Kaiserbacteria bacterium RIFCSPHIGHO2_02_FULL_55_25</name>
    <dbReference type="NCBI Taxonomy" id="1798498"/>
    <lineage>
        <taxon>Bacteria</taxon>
        <taxon>Candidatus Kaiseribacteriota</taxon>
    </lineage>
</organism>
<dbReference type="PROSITE" id="PS00370">
    <property type="entry name" value="PEP_ENZYMES_PHOS_SITE"/>
    <property type="match status" value="1"/>
</dbReference>
<evidence type="ECO:0000256" key="2">
    <source>
        <dbReference type="ARBA" id="ARBA00022741"/>
    </source>
</evidence>
<dbReference type="Pfam" id="PF00391">
    <property type="entry name" value="PEP-utilizers"/>
    <property type="match status" value="1"/>
</dbReference>